<keyword evidence="2" id="KW-0378">Hydrolase</keyword>
<dbReference type="Proteomes" id="UP000178485">
    <property type="component" value="Chromosome i"/>
</dbReference>
<dbReference type="GO" id="GO:0004527">
    <property type="term" value="F:exonuclease activity"/>
    <property type="evidence" value="ECO:0007669"/>
    <property type="project" value="UniProtKB-KW"/>
</dbReference>
<dbReference type="PANTHER" id="PTHR42834">
    <property type="entry name" value="ENDONUCLEASE/EXONUCLEASE/PHOSPHATASE FAMILY PROTEIN (AFU_ORTHOLOGUE AFUA_3G09210)"/>
    <property type="match status" value="1"/>
</dbReference>
<dbReference type="AlphaFoldDB" id="A0A1G4G3U2"/>
<evidence type="ECO:0000313" key="2">
    <source>
        <dbReference type="EMBL" id="SCM55329.1"/>
    </source>
</evidence>
<keyword evidence="2" id="KW-0269">Exonuclease</keyword>
<keyword evidence="3" id="KW-1185">Reference proteome</keyword>
<gene>
    <name evidence="2" type="ORF">ING2E5A_0250</name>
</gene>
<protein>
    <submittedName>
        <fullName evidence="2">Endonuclease/Exonuclease/phosphatase family protein</fullName>
    </submittedName>
</protein>
<dbReference type="GO" id="GO:0004519">
    <property type="term" value="F:endonuclease activity"/>
    <property type="evidence" value="ECO:0007669"/>
    <property type="project" value="UniProtKB-KW"/>
</dbReference>
<dbReference type="InterPro" id="IPR036691">
    <property type="entry name" value="Endo/exonu/phosph_ase_sf"/>
</dbReference>
<dbReference type="Pfam" id="PF19580">
    <property type="entry name" value="Exo_endo_phos_3"/>
    <property type="match status" value="1"/>
</dbReference>
<dbReference type="KEGG" id="pmuc:ING2E5A_0250"/>
<keyword evidence="2" id="KW-0255">Endonuclease</keyword>
<proteinExistence type="predicted"/>
<feature type="domain" description="Endonuclease/exonuclease/phosphatase" evidence="1">
    <location>
        <begin position="7"/>
        <end position="312"/>
    </location>
</feature>
<name>A0A1G4G3U2_9BACT</name>
<accession>A0A1G4G3U2</accession>
<reference evidence="2 3" key="1">
    <citation type="submission" date="2016-08" db="EMBL/GenBank/DDBJ databases">
        <authorList>
            <person name="Seilhamer J.J."/>
        </authorList>
    </citation>
    <scope>NUCLEOTIDE SEQUENCE [LARGE SCALE GENOMIC DNA]</scope>
    <source>
        <strain evidence="2">ING2-E5A</strain>
    </source>
</reference>
<dbReference type="PANTHER" id="PTHR42834:SF1">
    <property type="entry name" value="ENDONUCLEASE_EXONUCLEASE_PHOSPHATASE FAMILY PROTEIN (AFU_ORTHOLOGUE AFUA_3G09210)"/>
    <property type="match status" value="1"/>
</dbReference>
<dbReference type="STRING" id="1642646.ING2E5A_0250"/>
<organism evidence="2 3">
    <name type="scientific">Petrimonas mucosa</name>
    <dbReference type="NCBI Taxonomy" id="1642646"/>
    <lineage>
        <taxon>Bacteria</taxon>
        <taxon>Pseudomonadati</taxon>
        <taxon>Bacteroidota</taxon>
        <taxon>Bacteroidia</taxon>
        <taxon>Bacteroidales</taxon>
        <taxon>Dysgonomonadaceae</taxon>
        <taxon>Petrimonas</taxon>
    </lineage>
</organism>
<dbReference type="SUPFAM" id="SSF56219">
    <property type="entry name" value="DNase I-like"/>
    <property type="match status" value="1"/>
</dbReference>
<evidence type="ECO:0000313" key="3">
    <source>
        <dbReference type="Proteomes" id="UP000178485"/>
    </source>
</evidence>
<keyword evidence="2" id="KW-0540">Nuclease</keyword>
<sequence>MEQFSFIFYNTENFYDTIDDPETMDDEFTPTGRLRWDERKFNDKLEKLTFLFQDIVKPSFPDIIGLAEIENKNVMTCILDNMRRHGMERYSFVHYDSPDERGSDVAMIYNTQSFTVLESRPILVHLNGIEDRTRDILYVKGNTSFGETIHIYIVHFPSRREGREKSERRRNFAATLLHDAVYRVLNENPDENILIMGDFNDTPDDKSVAEVLGARKTVENISSSQLYNLTYPRHKKGIGSTFHKGWLLFDQFIVSGQMLISSKIDCRPEYADVFNPKYLLHFNKNGRPVTNRTYRSHYTGGFSDHLPIYLKIFVKEV</sequence>
<evidence type="ECO:0000259" key="1">
    <source>
        <dbReference type="Pfam" id="PF19580"/>
    </source>
</evidence>
<dbReference type="EMBL" id="LT608328">
    <property type="protein sequence ID" value="SCM55329.1"/>
    <property type="molecule type" value="Genomic_DNA"/>
</dbReference>
<dbReference type="Gene3D" id="3.60.10.10">
    <property type="entry name" value="Endonuclease/exonuclease/phosphatase"/>
    <property type="match status" value="1"/>
</dbReference>
<dbReference type="InterPro" id="IPR005135">
    <property type="entry name" value="Endo/exonuclease/phosphatase"/>
</dbReference>